<evidence type="ECO:0000313" key="2">
    <source>
        <dbReference type="EMBL" id="JAC70143.1"/>
    </source>
</evidence>
<organism evidence="2">
    <name type="scientific">Tetraselmis sp. GSL018</name>
    <dbReference type="NCBI Taxonomy" id="582737"/>
    <lineage>
        <taxon>Eukaryota</taxon>
        <taxon>Viridiplantae</taxon>
        <taxon>Chlorophyta</taxon>
        <taxon>core chlorophytes</taxon>
        <taxon>Chlorodendrophyceae</taxon>
        <taxon>Chlorodendrales</taxon>
        <taxon>Chlorodendraceae</taxon>
        <taxon>Tetraselmis</taxon>
    </lineage>
</organism>
<dbReference type="EMBL" id="GBEZ01016077">
    <property type="protein sequence ID" value="JAC70143.1"/>
    <property type="molecule type" value="Transcribed_RNA"/>
</dbReference>
<feature type="region of interest" description="Disordered" evidence="1">
    <location>
        <begin position="1"/>
        <end position="34"/>
    </location>
</feature>
<proteinExistence type="predicted"/>
<feature type="compositionally biased region" description="Polar residues" evidence="1">
    <location>
        <begin position="74"/>
        <end position="84"/>
    </location>
</feature>
<sequence>MRTQETRISSDDRVFRPVRISGGSDASAAPGTEKAAAQAHACDWSVEHCSNHYKRDSVGERLPRGPLRCISTREGGSSSSTPQPFSHKHTLSYKLFRSKHRTNQDHVGDFGFCRPHHIMGGGTLQDVNDFWMLVLCIGGKYIVQLQVSEESCTFRILAIIAAYSPM</sequence>
<feature type="region of interest" description="Disordered" evidence="1">
    <location>
        <begin position="64"/>
        <end position="87"/>
    </location>
</feature>
<reference evidence="2" key="1">
    <citation type="submission" date="2014-05" db="EMBL/GenBank/DDBJ databases">
        <title>The transcriptome of the halophilic microalga Tetraselmis sp. GSL018 isolated from the Great Salt Lake, Utah.</title>
        <authorList>
            <person name="Jinkerson R.E."/>
            <person name="D'Adamo S."/>
            <person name="Posewitz M.C."/>
        </authorList>
    </citation>
    <scope>NUCLEOTIDE SEQUENCE</scope>
    <source>
        <strain evidence="2">GSL018</strain>
    </source>
</reference>
<feature type="compositionally biased region" description="Basic and acidic residues" evidence="1">
    <location>
        <begin position="1"/>
        <end position="15"/>
    </location>
</feature>
<gene>
    <name evidence="2" type="ORF">TSPGSL018_4800</name>
</gene>
<accession>A0A061RDW7</accession>
<name>A0A061RDW7_9CHLO</name>
<evidence type="ECO:0000256" key="1">
    <source>
        <dbReference type="SAM" id="MobiDB-lite"/>
    </source>
</evidence>
<protein>
    <submittedName>
        <fullName evidence="2">Uncharacterized protein</fullName>
    </submittedName>
</protein>
<dbReference type="AlphaFoldDB" id="A0A061RDW7"/>